<keyword evidence="1" id="KW-0472">Membrane</keyword>
<reference evidence="2" key="2">
    <citation type="submission" date="2015-07" db="EMBL/GenBank/DDBJ databases">
        <title>Plasmids, circular viruses and viroids from rat gut.</title>
        <authorList>
            <person name="Jorgensen T.J."/>
            <person name="Hansen M.A."/>
            <person name="Xu Z."/>
            <person name="Tabak M.A."/>
            <person name="Sorensen S.J."/>
            <person name="Hansen L.H."/>
        </authorList>
    </citation>
    <scope>NUCLEOTIDE SEQUENCE</scope>
    <source>
        <plasmid evidence="2">pRGFK0769</plasmid>
    </source>
</reference>
<evidence type="ECO:0000313" key="2">
    <source>
        <dbReference type="EMBL" id="CRY95786.1"/>
    </source>
</evidence>
<keyword evidence="2" id="KW-0614">Plasmid</keyword>
<evidence type="ECO:0000256" key="1">
    <source>
        <dbReference type="SAM" id="Phobius"/>
    </source>
</evidence>
<dbReference type="EMBL" id="LN853378">
    <property type="protein sequence ID" value="CRY95786.1"/>
    <property type="molecule type" value="Genomic_DNA"/>
</dbReference>
<evidence type="ECO:0008006" key="3">
    <source>
        <dbReference type="Google" id="ProtNLM"/>
    </source>
</evidence>
<reference evidence="2" key="1">
    <citation type="submission" date="2015-06" db="EMBL/GenBank/DDBJ databases">
        <authorList>
            <person name="Joergensen T."/>
        </authorList>
    </citation>
    <scope>NUCLEOTIDE SEQUENCE</scope>
    <source>
        <plasmid evidence="2">pRGFK0769</plasmid>
    </source>
</reference>
<protein>
    <recommendedName>
        <fullName evidence="3">Lipoprotein</fullName>
    </recommendedName>
</protein>
<proteinExistence type="predicted"/>
<geneLocation type="plasmid" evidence="2">
    <name>pRGFK0769</name>
</geneLocation>
<sequence>MVGIGKYGEKKFMNKLALYVIFAFMIVGCTNYSGNMRIGTASYGYSIAEQRDAMSRIQVSNELPSGAYAIGNIDASRCHMDTMAAEPTEELIMNDLIMFAYARGADGIYNVNIRTNSAILNNCWYILTGTASLYKYQTQGSY</sequence>
<keyword evidence="1" id="KW-1133">Transmembrane helix</keyword>
<keyword evidence="1" id="KW-0812">Transmembrane</keyword>
<feature type="transmembrane region" description="Helical" evidence="1">
    <location>
        <begin position="16"/>
        <end position="34"/>
    </location>
</feature>
<name>A0A0H5Q1G3_9ZZZZ</name>
<organism evidence="2">
    <name type="scientific">uncultured prokaryote</name>
    <dbReference type="NCBI Taxonomy" id="198431"/>
    <lineage>
        <taxon>unclassified sequences</taxon>
        <taxon>environmental samples</taxon>
    </lineage>
</organism>
<dbReference type="PROSITE" id="PS51257">
    <property type="entry name" value="PROKAR_LIPOPROTEIN"/>
    <property type="match status" value="1"/>
</dbReference>
<accession>A0A0H5Q1G3</accession>
<dbReference type="AlphaFoldDB" id="A0A0H5Q1G3"/>